<dbReference type="GO" id="GO:0051920">
    <property type="term" value="F:peroxiredoxin activity"/>
    <property type="evidence" value="ECO:0007669"/>
    <property type="project" value="InterPro"/>
</dbReference>
<dbReference type="AlphaFoldDB" id="X1LBM2"/>
<dbReference type="EMBL" id="BARV01009511">
    <property type="protein sequence ID" value="GAI16727.1"/>
    <property type="molecule type" value="Genomic_DNA"/>
</dbReference>
<dbReference type="Pfam" id="PF02627">
    <property type="entry name" value="CMD"/>
    <property type="match status" value="1"/>
</dbReference>
<dbReference type="PANTHER" id="PTHR33930:SF2">
    <property type="entry name" value="BLR3452 PROTEIN"/>
    <property type="match status" value="1"/>
</dbReference>
<comment type="caution">
    <text evidence="2">The sequence shown here is derived from an EMBL/GenBank/DDBJ whole genome shotgun (WGS) entry which is preliminary data.</text>
</comment>
<feature type="domain" description="Carboxymuconolactone decarboxylase-like" evidence="1">
    <location>
        <begin position="15"/>
        <end position="97"/>
    </location>
</feature>
<proteinExistence type="predicted"/>
<feature type="non-terminal residue" evidence="2">
    <location>
        <position position="1"/>
    </location>
</feature>
<dbReference type="PANTHER" id="PTHR33930">
    <property type="entry name" value="ALKYL HYDROPEROXIDE REDUCTASE AHPD"/>
    <property type="match status" value="1"/>
</dbReference>
<dbReference type="InterPro" id="IPR003779">
    <property type="entry name" value="CMD-like"/>
</dbReference>
<dbReference type="InterPro" id="IPR029032">
    <property type="entry name" value="AhpD-like"/>
</dbReference>
<dbReference type="InterPro" id="IPR004675">
    <property type="entry name" value="AhpD_core"/>
</dbReference>
<name>X1LBM2_9ZZZZ</name>
<dbReference type="Gene3D" id="1.20.1290.10">
    <property type="entry name" value="AhpD-like"/>
    <property type="match status" value="1"/>
</dbReference>
<dbReference type="NCBIfam" id="TIGR00778">
    <property type="entry name" value="ahpD_dom"/>
    <property type="match status" value="1"/>
</dbReference>
<gene>
    <name evidence="2" type="ORF">S06H3_18736</name>
</gene>
<evidence type="ECO:0000313" key="2">
    <source>
        <dbReference type="EMBL" id="GAI16727.1"/>
    </source>
</evidence>
<evidence type="ECO:0000259" key="1">
    <source>
        <dbReference type="Pfam" id="PF02627"/>
    </source>
</evidence>
<sequence>DEFFEYTAKFAQKYPEIGSNFMNLMGSIIQDGKLKSKEKELIALGIAVGIRCLPCIHAHTKSALTMGATEEEIMEAASVAILMGGGPGMAHVMEVMKAIEAFSENK</sequence>
<accession>X1LBM2</accession>
<organism evidence="2">
    <name type="scientific">marine sediment metagenome</name>
    <dbReference type="NCBI Taxonomy" id="412755"/>
    <lineage>
        <taxon>unclassified sequences</taxon>
        <taxon>metagenomes</taxon>
        <taxon>ecological metagenomes</taxon>
    </lineage>
</organism>
<dbReference type="SUPFAM" id="SSF69118">
    <property type="entry name" value="AhpD-like"/>
    <property type="match status" value="1"/>
</dbReference>
<reference evidence="2" key="1">
    <citation type="journal article" date="2014" name="Front. Microbiol.">
        <title>High frequency of phylogenetically diverse reductive dehalogenase-homologous genes in deep subseafloor sedimentary metagenomes.</title>
        <authorList>
            <person name="Kawai M."/>
            <person name="Futagami T."/>
            <person name="Toyoda A."/>
            <person name="Takaki Y."/>
            <person name="Nishi S."/>
            <person name="Hori S."/>
            <person name="Arai W."/>
            <person name="Tsubouchi T."/>
            <person name="Morono Y."/>
            <person name="Uchiyama I."/>
            <person name="Ito T."/>
            <person name="Fujiyama A."/>
            <person name="Inagaki F."/>
            <person name="Takami H."/>
        </authorList>
    </citation>
    <scope>NUCLEOTIDE SEQUENCE</scope>
    <source>
        <strain evidence="2">Expedition CK06-06</strain>
    </source>
</reference>
<protein>
    <recommendedName>
        <fullName evidence="1">Carboxymuconolactone decarboxylase-like domain-containing protein</fullName>
    </recommendedName>
</protein>